<dbReference type="AlphaFoldDB" id="B3T9V6"/>
<proteinExistence type="predicted"/>
<organism evidence="1">
    <name type="scientific">uncultured marine microorganism HF4000_APKG7H23</name>
    <dbReference type="NCBI Taxonomy" id="455551"/>
    <lineage>
        <taxon>unclassified sequences</taxon>
        <taxon>environmental samples</taxon>
    </lineage>
</organism>
<evidence type="ECO:0000313" key="1">
    <source>
        <dbReference type="EMBL" id="ABZ09366.1"/>
    </source>
</evidence>
<protein>
    <submittedName>
        <fullName evidence="1">Uncharacterized protein</fullName>
    </submittedName>
</protein>
<gene>
    <name evidence="1" type="ORF">ALOHA_HF4000APKG7H23ctg3g30</name>
</gene>
<name>B3T9V6_9ZZZZ</name>
<reference evidence="1" key="1">
    <citation type="journal article" date="2008" name="ISME J.">
        <title>Genomic patterns of recombination, clonal divergence and environment in marine microbial populations.</title>
        <authorList>
            <person name="Konstantinidis K.T."/>
            <person name="Delong E.F."/>
        </authorList>
    </citation>
    <scope>NUCLEOTIDE SEQUENCE</scope>
</reference>
<accession>B3T9V6</accession>
<sequence>MTQEHRHRPASVDQEPASVFVRLGSLTQRRREHVVHQRLPPLGQHRHEIKLLREAPHLLGATHENEGMDPWRRGGQVVMHPPGQGVAHHRKCHVGAQQPLQLGVLTKHLRLRLGAGASGHNRPGGVQAGGGDARYHRIDGRHLTRANQSAQWRRAVELVALGHQPLHGGLHHFSKPLSHRSLRHGRIVSERAPKLQGESDAITPFLGLDG</sequence>
<dbReference type="EMBL" id="EU016649">
    <property type="protein sequence ID" value="ABZ09366.1"/>
    <property type="molecule type" value="Genomic_DNA"/>
</dbReference>